<evidence type="ECO:0000313" key="7">
    <source>
        <dbReference type="EMBL" id="MFC6354586.1"/>
    </source>
</evidence>
<protein>
    <submittedName>
        <fullName evidence="7">RNA polymerase sigma factor</fullName>
    </submittedName>
</protein>
<reference evidence="8" key="1">
    <citation type="journal article" date="2019" name="Int. J. Syst. Evol. Microbiol.">
        <title>The Global Catalogue of Microorganisms (GCM) 10K type strain sequencing project: providing services to taxonomists for standard genome sequencing and annotation.</title>
        <authorList>
            <consortium name="The Broad Institute Genomics Platform"/>
            <consortium name="The Broad Institute Genome Sequencing Center for Infectious Disease"/>
            <person name="Wu L."/>
            <person name="Ma J."/>
        </authorList>
    </citation>
    <scope>NUCLEOTIDE SEQUENCE [LARGE SCALE GENOMIC DNA]</scope>
    <source>
        <strain evidence="8">CCUG 43304</strain>
    </source>
</reference>
<dbReference type="PANTHER" id="PTHR43133">
    <property type="entry name" value="RNA POLYMERASE ECF-TYPE SIGMA FACTO"/>
    <property type="match status" value="1"/>
</dbReference>
<dbReference type="Pfam" id="PF04542">
    <property type="entry name" value="Sigma70_r2"/>
    <property type="match status" value="1"/>
</dbReference>
<evidence type="ECO:0000259" key="5">
    <source>
        <dbReference type="Pfam" id="PF04542"/>
    </source>
</evidence>
<comment type="similarity">
    <text evidence="1">Belongs to the sigma-70 factor family. ECF subfamily.</text>
</comment>
<dbReference type="RefSeq" id="WP_386726184.1">
    <property type="nucleotide sequence ID" value="NZ_JBHSTP010000001.1"/>
</dbReference>
<comment type="caution">
    <text evidence="7">The sequence shown here is derived from an EMBL/GenBank/DDBJ whole genome shotgun (WGS) entry which is preliminary data.</text>
</comment>
<keyword evidence="2" id="KW-0805">Transcription regulation</keyword>
<feature type="domain" description="RNA polymerase sigma-70 region 2" evidence="5">
    <location>
        <begin position="21"/>
        <end position="82"/>
    </location>
</feature>
<gene>
    <name evidence="7" type="ORF">ACFQB0_00460</name>
</gene>
<dbReference type="Pfam" id="PF08281">
    <property type="entry name" value="Sigma70_r4_2"/>
    <property type="match status" value="1"/>
</dbReference>
<dbReference type="Gene3D" id="1.10.1740.10">
    <property type="match status" value="1"/>
</dbReference>
<evidence type="ECO:0000256" key="3">
    <source>
        <dbReference type="ARBA" id="ARBA00023082"/>
    </source>
</evidence>
<dbReference type="InterPro" id="IPR013325">
    <property type="entry name" value="RNA_pol_sigma_r2"/>
</dbReference>
<organism evidence="7 8">
    <name type="scientific">Luethyella okanaganae</name>
    <dbReference type="NCBI Taxonomy" id="69372"/>
    <lineage>
        <taxon>Bacteria</taxon>
        <taxon>Bacillati</taxon>
        <taxon>Actinomycetota</taxon>
        <taxon>Actinomycetes</taxon>
        <taxon>Micrococcales</taxon>
        <taxon>Microbacteriaceae</taxon>
        <taxon>Luethyella</taxon>
    </lineage>
</organism>
<evidence type="ECO:0000256" key="2">
    <source>
        <dbReference type="ARBA" id="ARBA00023015"/>
    </source>
</evidence>
<dbReference type="InterPro" id="IPR013249">
    <property type="entry name" value="RNA_pol_sigma70_r4_t2"/>
</dbReference>
<keyword evidence="3" id="KW-0731">Sigma factor</keyword>
<dbReference type="EMBL" id="JBHSTP010000001">
    <property type="protein sequence ID" value="MFC6354586.1"/>
    <property type="molecule type" value="Genomic_DNA"/>
</dbReference>
<name>A0ABW1VC49_9MICO</name>
<dbReference type="InterPro" id="IPR014284">
    <property type="entry name" value="RNA_pol_sigma-70_dom"/>
</dbReference>
<dbReference type="SUPFAM" id="SSF88946">
    <property type="entry name" value="Sigma2 domain of RNA polymerase sigma factors"/>
    <property type="match status" value="1"/>
</dbReference>
<evidence type="ECO:0000313" key="8">
    <source>
        <dbReference type="Proteomes" id="UP001596306"/>
    </source>
</evidence>
<dbReference type="InterPro" id="IPR036388">
    <property type="entry name" value="WH-like_DNA-bd_sf"/>
</dbReference>
<dbReference type="InterPro" id="IPR039425">
    <property type="entry name" value="RNA_pol_sigma-70-like"/>
</dbReference>
<dbReference type="PANTHER" id="PTHR43133:SF25">
    <property type="entry name" value="RNA POLYMERASE SIGMA FACTOR RFAY-RELATED"/>
    <property type="match status" value="1"/>
</dbReference>
<evidence type="ECO:0000259" key="6">
    <source>
        <dbReference type="Pfam" id="PF08281"/>
    </source>
</evidence>
<dbReference type="NCBIfam" id="TIGR02937">
    <property type="entry name" value="sigma70-ECF"/>
    <property type="match status" value="1"/>
</dbReference>
<dbReference type="InterPro" id="IPR007627">
    <property type="entry name" value="RNA_pol_sigma70_r2"/>
</dbReference>
<dbReference type="SUPFAM" id="SSF88659">
    <property type="entry name" value="Sigma3 and sigma4 domains of RNA polymerase sigma factors"/>
    <property type="match status" value="1"/>
</dbReference>
<dbReference type="Gene3D" id="1.10.10.10">
    <property type="entry name" value="Winged helix-like DNA-binding domain superfamily/Winged helix DNA-binding domain"/>
    <property type="match status" value="1"/>
</dbReference>
<proteinExistence type="inferred from homology"/>
<feature type="domain" description="RNA polymerase sigma factor 70 region 4 type 2" evidence="6">
    <location>
        <begin position="110"/>
        <end position="162"/>
    </location>
</feature>
<sequence length="181" mass="21052">MDPEHAQPNAAPSGDAFALFYGSNYELLLSVAQQRLSGLADAEDVTHETFRVAWMHHLEGNELTLSWIYRVLRNIIGNEYQRLVRSEQLRQQVLPLYVEQVLSIDDDDALEVRRCMNDLREEDRELLFMAYWEDLTRHEMAEILGTSVVSVRVRLLRARRALEAWLSKACEQQLTRYEGGE</sequence>
<evidence type="ECO:0000256" key="1">
    <source>
        <dbReference type="ARBA" id="ARBA00010641"/>
    </source>
</evidence>
<keyword evidence="8" id="KW-1185">Reference proteome</keyword>
<dbReference type="Proteomes" id="UP001596306">
    <property type="component" value="Unassembled WGS sequence"/>
</dbReference>
<evidence type="ECO:0000256" key="4">
    <source>
        <dbReference type="ARBA" id="ARBA00023163"/>
    </source>
</evidence>
<dbReference type="InterPro" id="IPR013324">
    <property type="entry name" value="RNA_pol_sigma_r3/r4-like"/>
</dbReference>
<keyword evidence="4" id="KW-0804">Transcription</keyword>
<accession>A0ABW1VC49</accession>